<reference evidence="1 2" key="1">
    <citation type="submission" date="2018-11" db="EMBL/GenBank/DDBJ databases">
        <authorList>
            <person name="Criscuolo A."/>
        </authorList>
    </citation>
    <scope>NUCLEOTIDE SEQUENCE [LARGE SCALE GENOMIC DNA]</scope>
    <source>
        <strain evidence="1">ATB-66</strain>
    </source>
</reference>
<dbReference type="Proteomes" id="UP000270468">
    <property type="component" value="Unassembled WGS sequence"/>
</dbReference>
<proteinExistence type="predicted"/>
<dbReference type="InterPro" id="IPR019734">
    <property type="entry name" value="TPR_rpt"/>
</dbReference>
<dbReference type="SMART" id="SM00028">
    <property type="entry name" value="TPR"/>
    <property type="match status" value="4"/>
</dbReference>
<gene>
    <name evidence="1" type="primary">nprA</name>
    <name evidence="1" type="ORF">FILTAD_02742</name>
</gene>
<evidence type="ECO:0000313" key="1">
    <source>
        <dbReference type="EMBL" id="VDC32528.1"/>
    </source>
</evidence>
<sequence length="313" mass="36572">METRLLLMTSFDVKKNIAIVVPMQSDMSHTQLFHLYIIQGIIAYTENRFSNAVHIFTNAYELATKYRMEDWEMAELHYVSSLAASSDYRYILVIDHLQEALNYFNAKMLATRSIECLIILGNAQKHTRNLKNALMSFENAKEIMTTNGLANYLGMIEHNLGACYSLLKDNERALRHFNQSLLVKENPNDQIVTILSLVKEYKKTGDKESSKALVNKGIFLLNLLTEQNKNPYSHHFAIYKALLYDENDLISTFESALHYFEVKQNYYHCFVYCNVLADKLTDNNQFKLATTFYQKAFYYHLKHHNVQHWEELT</sequence>
<accession>A0A3P5XCG1</accession>
<protein>
    <submittedName>
        <fullName evidence="1">Transcriptional activator NprA</fullName>
    </submittedName>
</protein>
<name>A0A3P5XCG1_9BACL</name>
<dbReference type="EMBL" id="UXAV01000044">
    <property type="protein sequence ID" value="VDC32528.1"/>
    <property type="molecule type" value="Genomic_DNA"/>
</dbReference>
<organism evidence="1 2">
    <name type="scientific">Filibacter tadaridae</name>
    <dbReference type="NCBI Taxonomy" id="2483811"/>
    <lineage>
        <taxon>Bacteria</taxon>
        <taxon>Bacillati</taxon>
        <taxon>Bacillota</taxon>
        <taxon>Bacilli</taxon>
        <taxon>Bacillales</taxon>
        <taxon>Caryophanaceae</taxon>
        <taxon>Filibacter</taxon>
    </lineage>
</organism>
<dbReference type="SUPFAM" id="SSF48452">
    <property type="entry name" value="TPR-like"/>
    <property type="match status" value="1"/>
</dbReference>
<evidence type="ECO:0000313" key="2">
    <source>
        <dbReference type="Proteomes" id="UP000270468"/>
    </source>
</evidence>
<dbReference type="InterPro" id="IPR011990">
    <property type="entry name" value="TPR-like_helical_dom_sf"/>
</dbReference>
<dbReference type="Gene3D" id="1.25.40.10">
    <property type="entry name" value="Tetratricopeptide repeat domain"/>
    <property type="match status" value="1"/>
</dbReference>
<keyword evidence="2" id="KW-1185">Reference proteome</keyword>
<dbReference type="AlphaFoldDB" id="A0A3P5XCG1"/>